<feature type="domain" description="TonB C-terminal" evidence="2">
    <location>
        <begin position="328"/>
        <end position="393"/>
    </location>
</feature>
<feature type="region of interest" description="Disordered" evidence="1">
    <location>
        <begin position="1"/>
        <end position="20"/>
    </location>
</feature>
<dbReference type="Pfam" id="PF03544">
    <property type="entry name" value="TonB_C"/>
    <property type="match status" value="1"/>
</dbReference>
<dbReference type="InterPro" id="IPR037682">
    <property type="entry name" value="TonB_C"/>
</dbReference>
<feature type="compositionally biased region" description="Low complexity" evidence="1">
    <location>
        <begin position="1"/>
        <end position="15"/>
    </location>
</feature>
<dbReference type="AlphaFoldDB" id="A0A2Z3GLA9"/>
<accession>A0A2Z3GLA9</accession>
<evidence type="ECO:0000313" key="3">
    <source>
        <dbReference type="EMBL" id="AWM34008.1"/>
    </source>
</evidence>
<dbReference type="SUPFAM" id="SSF74653">
    <property type="entry name" value="TolA/TonB C-terminal domain"/>
    <property type="match status" value="1"/>
</dbReference>
<dbReference type="Gene3D" id="1.10.10.1320">
    <property type="entry name" value="Anti-sigma factor, zinc-finger domain"/>
    <property type="match status" value="1"/>
</dbReference>
<evidence type="ECO:0000313" key="4">
    <source>
        <dbReference type="Proteomes" id="UP000245999"/>
    </source>
</evidence>
<name>A0A2Z3GLA9_9BACT</name>
<dbReference type="RefSeq" id="WP_109657059.1">
    <property type="nucleotide sequence ID" value="NZ_CP029145.1"/>
</dbReference>
<dbReference type="KEGG" id="hnv:DDQ68_15160"/>
<proteinExistence type="predicted"/>
<dbReference type="GO" id="GO:0055085">
    <property type="term" value="P:transmembrane transport"/>
    <property type="evidence" value="ECO:0007669"/>
    <property type="project" value="InterPro"/>
</dbReference>
<protein>
    <recommendedName>
        <fullName evidence="2">TonB C-terminal domain-containing protein</fullName>
    </recommendedName>
</protein>
<evidence type="ECO:0000259" key="2">
    <source>
        <dbReference type="Pfam" id="PF03544"/>
    </source>
</evidence>
<evidence type="ECO:0000256" key="1">
    <source>
        <dbReference type="SAM" id="MobiDB-lite"/>
    </source>
</evidence>
<feature type="region of interest" description="Disordered" evidence="1">
    <location>
        <begin position="139"/>
        <end position="164"/>
    </location>
</feature>
<dbReference type="OrthoDB" id="1112758at2"/>
<sequence>MPPAADLLPTALAAPRGPHPAADTLRQYAAGTLAPAQQHQVEAHALDCERCADTLAGLAQTDAATTDQALAALRHRLHARVAAEAARRPAAWHWPRLAAAAAVVAGLAGGGLWEWQHRAAPAAEVATVAAPPKAAKSSAAADASAGVPAPPPAPATAPAEASEPLATTTAAPAMRRPAPAVAYEPQRTAARKIVASNIDKEAVMSVSVAADDAVARAPASAAMMAAAPKAATDSLATPLGEMAVSRAKQSAPAARALMGRVAGVAVVPTVPTETTVVAQRLSFTAPANSAVVGAMPAGPALAPAPVGGLGPLRDQLRREAAEFVPEEMPLKGNVRVRFTVGNDGKLSNLRVARGLRADYDAEALRLVCEGPNWVPGVAGGRRAALPVELDVVF</sequence>
<dbReference type="InterPro" id="IPR041916">
    <property type="entry name" value="Anti_sigma_zinc_sf"/>
</dbReference>
<dbReference type="EMBL" id="CP029145">
    <property type="protein sequence ID" value="AWM34008.1"/>
    <property type="molecule type" value="Genomic_DNA"/>
</dbReference>
<dbReference type="Proteomes" id="UP000245999">
    <property type="component" value="Chromosome"/>
</dbReference>
<reference evidence="4" key="1">
    <citation type="submission" date="2018-04" db="EMBL/GenBank/DDBJ databases">
        <title>Complete genome of Antarctic heterotrophic bacterium Hymenobacter nivis.</title>
        <authorList>
            <person name="Terashima M."/>
        </authorList>
    </citation>
    <scope>NUCLEOTIDE SEQUENCE [LARGE SCALE GENOMIC DNA]</scope>
    <source>
        <strain evidence="4">NBRC 111535</strain>
    </source>
</reference>
<gene>
    <name evidence="3" type="ORF">DDQ68_15160</name>
</gene>
<keyword evidence="4" id="KW-1185">Reference proteome</keyword>
<organism evidence="3 4">
    <name type="scientific">Hymenobacter nivis</name>
    <dbReference type="NCBI Taxonomy" id="1850093"/>
    <lineage>
        <taxon>Bacteria</taxon>
        <taxon>Pseudomonadati</taxon>
        <taxon>Bacteroidota</taxon>
        <taxon>Cytophagia</taxon>
        <taxon>Cytophagales</taxon>
        <taxon>Hymenobacteraceae</taxon>
        <taxon>Hymenobacter</taxon>
    </lineage>
</organism>
<dbReference type="Gene3D" id="3.30.1150.10">
    <property type="match status" value="1"/>
</dbReference>